<evidence type="ECO:0000313" key="3">
    <source>
        <dbReference type="Proteomes" id="UP000240357"/>
    </source>
</evidence>
<keyword evidence="3" id="KW-1185">Reference proteome</keyword>
<protein>
    <submittedName>
        <fullName evidence="2">Uncharacterized protein</fullName>
    </submittedName>
</protein>
<dbReference type="EMBL" id="PYFT01000001">
    <property type="protein sequence ID" value="PSR56126.1"/>
    <property type="molecule type" value="Genomic_DNA"/>
</dbReference>
<evidence type="ECO:0000256" key="1">
    <source>
        <dbReference type="SAM" id="SignalP"/>
    </source>
</evidence>
<keyword evidence="1" id="KW-0732">Signal</keyword>
<sequence length="254" mass="29741">MKRFLIKSNYFFTLLGVIISSQAFSQVATNDSAYLATRINNLISQYDQAIGDQKILFNGKEYLTYDKYYLKGHQFFRSGEEQEGDVYYDGYLFTNVPLLYDVLLDQIVISEPNGSLLFKLENKKVNYFKVHDHTFIRLAADTLSESPVKTGFYDLLVDGKTKLLAKRVKRVYEDATIRGMEGEFITEDRFFIRKNDQYYPVSKKKAVLKILTDNKKELQKYSRNQHLKFKKETREYALVKLIQYYNNLPPGKSP</sequence>
<comment type="caution">
    <text evidence="2">The sequence shown here is derived from an EMBL/GenBank/DDBJ whole genome shotgun (WGS) entry which is preliminary data.</text>
</comment>
<name>A0A2T2YKT1_9BACT</name>
<dbReference type="RefSeq" id="WP_106932304.1">
    <property type="nucleotide sequence ID" value="NZ_PYFT01000001.1"/>
</dbReference>
<accession>A0A2T2YKT1</accession>
<proteinExistence type="predicted"/>
<gene>
    <name evidence="2" type="ORF">AHMF7605_22775</name>
</gene>
<organism evidence="2 3">
    <name type="scientific">Adhaeribacter arboris</name>
    <dbReference type="NCBI Taxonomy" id="2072846"/>
    <lineage>
        <taxon>Bacteria</taxon>
        <taxon>Pseudomonadati</taxon>
        <taxon>Bacteroidota</taxon>
        <taxon>Cytophagia</taxon>
        <taxon>Cytophagales</taxon>
        <taxon>Hymenobacteraceae</taxon>
        <taxon>Adhaeribacter</taxon>
    </lineage>
</organism>
<evidence type="ECO:0000313" key="2">
    <source>
        <dbReference type="EMBL" id="PSR56126.1"/>
    </source>
</evidence>
<dbReference type="AlphaFoldDB" id="A0A2T2YKT1"/>
<feature type="signal peptide" evidence="1">
    <location>
        <begin position="1"/>
        <end position="25"/>
    </location>
</feature>
<dbReference type="Proteomes" id="UP000240357">
    <property type="component" value="Unassembled WGS sequence"/>
</dbReference>
<feature type="chain" id="PRO_5015697343" evidence="1">
    <location>
        <begin position="26"/>
        <end position="254"/>
    </location>
</feature>
<reference evidence="2 3" key="1">
    <citation type="submission" date="2018-03" db="EMBL/GenBank/DDBJ databases">
        <title>Adhaeribacter sp. HMF7605 Genome sequencing and assembly.</title>
        <authorList>
            <person name="Kang H."/>
            <person name="Kang J."/>
            <person name="Cha I."/>
            <person name="Kim H."/>
            <person name="Joh K."/>
        </authorList>
    </citation>
    <scope>NUCLEOTIDE SEQUENCE [LARGE SCALE GENOMIC DNA]</scope>
    <source>
        <strain evidence="2 3">HMF7605</strain>
    </source>
</reference>
<dbReference type="OrthoDB" id="655382at2"/>